<feature type="compositionally biased region" description="Basic residues" evidence="1">
    <location>
        <begin position="113"/>
        <end position="122"/>
    </location>
</feature>
<evidence type="ECO:0000256" key="1">
    <source>
        <dbReference type="SAM" id="MobiDB-lite"/>
    </source>
</evidence>
<organism evidence="2 3">
    <name type="scientific">Tetraparma gracilis</name>
    <dbReference type="NCBI Taxonomy" id="2962635"/>
    <lineage>
        <taxon>Eukaryota</taxon>
        <taxon>Sar</taxon>
        <taxon>Stramenopiles</taxon>
        <taxon>Ochrophyta</taxon>
        <taxon>Bolidophyceae</taxon>
        <taxon>Parmales</taxon>
        <taxon>Triparmaceae</taxon>
        <taxon>Tetraparma</taxon>
    </lineage>
</organism>
<feature type="region of interest" description="Disordered" evidence="1">
    <location>
        <begin position="34"/>
        <end position="53"/>
    </location>
</feature>
<name>A0ABQ6M9M6_9STRA</name>
<feature type="compositionally biased region" description="Basic and acidic residues" evidence="1">
    <location>
        <begin position="69"/>
        <end position="94"/>
    </location>
</feature>
<dbReference type="EMBL" id="BRYB01001281">
    <property type="protein sequence ID" value="GMI22200.1"/>
    <property type="molecule type" value="Genomic_DNA"/>
</dbReference>
<evidence type="ECO:0000313" key="2">
    <source>
        <dbReference type="EMBL" id="GMI22200.1"/>
    </source>
</evidence>
<sequence>MATTAVPVSPVAKQQLAASSTGEQLWLCHLARSAKADPEMDHDAAADQQPRRKVSIGEELFIVHLARSSGEEGERDTESPPPPEEPRKRLKTDDSDLLTRPLSEILGDEAPKRSSRKSKQSAKAKEAAEAAEVFEKVARKVGRTRNY</sequence>
<protein>
    <submittedName>
        <fullName evidence="2">Uncharacterized protein</fullName>
    </submittedName>
</protein>
<comment type="caution">
    <text evidence="2">The sequence shown here is derived from an EMBL/GenBank/DDBJ whole genome shotgun (WGS) entry which is preliminary data.</text>
</comment>
<feature type="region of interest" description="Disordered" evidence="1">
    <location>
        <begin position="65"/>
        <end position="130"/>
    </location>
</feature>
<dbReference type="Proteomes" id="UP001165060">
    <property type="component" value="Unassembled WGS sequence"/>
</dbReference>
<reference evidence="2 3" key="1">
    <citation type="journal article" date="2023" name="Commun. Biol.">
        <title>Genome analysis of Parmales, the sister group of diatoms, reveals the evolutionary specialization of diatoms from phago-mixotrophs to photoautotrophs.</title>
        <authorList>
            <person name="Ban H."/>
            <person name="Sato S."/>
            <person name="Yoshikawa S."/>
            <person name="Yamada K."/>
            <person name="Nakamura Y."/>
            <person name="Ichinomiya M."/>
            <person name="Sato N."/>
            <person name="Blanc-Mathieu R."/>
            <person name="Endo H."/>
            <person name="Kuwata A."/>
            <person name="Ogata H."/>
        </authorList>
    </citation>
    <scope>NUCLEOTIDE SEQUENCE [LARGE SCALE GENOMIC DNA]</scope>
</reference>
<evidence type="ECO:0000313" key="3">
    <source>
        <dbReference type="Proteomes" id="UP001165060"/>
    </source>
</evidence>
<gene>
    <name evidence="2" type="ORF">TeGR_g11859</name>
</gene>
<proteinExistence type="predicted"/>
<accession>A0ABQ6M9M6</accession>
<feature type="compositionally biased region" description="Basic and acidic residues" evidence="1">
    <location>
        <begin position="34"/>
        <end position="45"/>
    </location>
</feature>
<feature type="region of interest" description="Disordered" evidence="1">
    <location>
        <begin position="1"/>
        <end position="22"/>
    </location>
</feature>
<keyword evidence="3" id="KW-1185">Reference proteome</keyword>